<gene>
    <name evidence="2" type="ORF">AWRI4619_LOCUS6481</name>
</gene>
<sequence>MAQASFFSGPLPNRGTNVFIAPAPDYQQLPAAPAAGLLSLLCPVSPSSPSPFCFPFSTHNTRITQNTMVGTRKRRAEESEEEELQSLPEDSEEEEE</sequence>
<reference evidence="2" key="1">
    <citation type="submission" date="2020-06" db="EMBL/GenBank/DDBJ databases">
        <authorList>
            <person name="Onetto C."/>
        </authorList>
    </citation>
    <scope>NUCLEOTIDE SEQUENCE</scope>
</reference>
<dbReference type="Proteomes" id="UP000716446">
    <property type="component" value="Unassembled WGS sequence"/>
</dbReference>
<accession>A0A9N8PD04</accession>
<evidence type="ECO:0000313" key="3">
    <source>
        <dbReference type="Proteomes" id="UP000716446"/>
    </source>
</evidence>
<dbReference type="AlphaFoldDB" id="A0A9N8PD04"/>
<feature type="compositionally biased region" description="Acidic residues" evidence="1">
    <location>
        <begin position="78"/>
        <end position="96"/>
    </location>
</feature>
<evidence type="ECO:0000256" key="1">
    <source>
        <dbReference type="SAM" id="MobiDB-lite"/>
    </source>
</evidence>
<protein>
    <submittedName>
        <fullName evidence="2">Uncharacterized protein</fullName>
    </submittedName>
</protein>
<organism evidence="2 3">
    <name type="scientific">Aureobasidium vineae</name>
    <dbReference type="NCBI Taxonomy" id="2773715"/>
    <lineage>
        <taxon>Eukaryota</taxon>
        <taxon>Fungi</taxon>
        <taxon>Dikarya</taxon>
        <taxon>Ascomycota</taxon>
        <taxon>Pezizomycotina</taxon>
        <taxon>Dothideomycetes</taxon>
        <taxon>Dothideomycetidae</taxon>
        <taxon>Dothideales</taxon>
        <taxon>Saccotheciaceae</taxon>
        <taxon>Aureobasidium</taxon>
    </lineage>
</organism>
<dbReference type="EMBL" id="CAIJEN010000009">
    <property type="protein sequence ID" value="CAD0090785.1"/>
    <property type="molecule type" value="Genomic_DNA"/>
</dbReference>
<proteinExistence type="predicted"/>
<keyword evidence="3" id="KW-1185">Reference proteome</keyword>
<name>A0A9N8PD04_9PEZI</name>
<comment type="caution">
    <text evidence="2">The sequence shown here is derived from an EMBL/GenBank/DDBJ whole genome shotgun (WGS) entry which is preliminary data.</text>
</comment>
<evidence type="ECO:0000313" key="2">
    <source>
        <dbReference type="EMBL" id="CAD0090785.1"/>
    </source>
</evidence>
<feature type="region of interest" description="Disordered" evidence="1">
    <location>
        <begin position="65"/>
        <end position="96"/>
    </location>
</feature>